<dbReference type="RefSeq" id="WP_073600064.1">
    <property type="nucleotide sequence ID" value="NZ_MRCB01000015.1"/>
</dbReference>
<keyword evidence="1" id="KW-0812">Transmembrane</keyword>
<evidence type="ECO:0000313" key="3">
    <source>
        <dbReference type="Proteomes" id="UP000186868"/>
    </source>
</evidence>
<dbReference type="OrthoDB" id="427285at2"/>
<comment type="caution">
    <text evidence="2">The sequence shown here is derived from an EMBL/GenBank/DDBJ whole genome shotgun (WGS) entry which is preliminary data.</text>
</comment>
<dbReference type="AlphaFoldDB" id="A0A1U7HF49"/>
<keyword evidence="3" id="KW-1185">Reference proteome</keyword>
<protein>
    <submittedName>
        <fullName evidence="2">Uncharacterized protein</fullName>
    </submittedName>
</protein>
<accession>A0A1U7HF49</accession>
<evidence type="ECO:0000313" key="2">
    <source>
        <dbReference type="EMBL" id="OKH22189.1"/>
    </source>
</evidence>
<organism evidence="2 3">
    <name type="scientific">Hydrococcus rivularis NIES-593</name>
    <dbReference type="NCBI Taxonomy" id="1921803"/>
    <lineage>
        <taxon>Bacteria</taxon>
        <taxon>Bacillati</taxon>
        <taxon>Cyanobacteriota</taxon>
        <taxon>Cyanophyceae</taxon>
        <taxon>Pleurocapsales</taxon>
        <taxon>Hydrococcaceae</taxon>
        <taxon>Hydrococcus</taxon>
    </lineage>
</organism>
<feature type="transmembrane region" description="Helical" evidence="1">
    <location>
        <begin position="12"/>
        <end position="31"/>
    </location>
</feature>
<dbReference type="EMBL" id="MRCB01000015">
    <property type="protein sequence ID" value="OKH22189.1"/>
    <property type="molecule type" value="Genomic_DNA"/>
</dbReference>
<sequence>MKEHFNLKSLTFYGVMIGSVLVLFKGITAYGETYLKASPSVAGNYRINSQALPECLGSKTLNLNIEQSGIYLFGNLSTNEQKITLDGKLNDEQVLLSGKAERIAQCQIPNSNNGIEIKGRTQQKTFIGAIRWNANPQEINFTGTLETLPTKSEPVDREFILCLKC</sequence>
<keyword evidence="1" id="KW-0472">Membrane</keyword>
<reference evidence="2 3" key="1">
    <citation type="submission" date="2016-11" db="EMBL/GenBank/DDBJ databases">
        <title>Draft Genome Sequences of Nine Cyanobacterial Strains from Diverse Habitats.</title>
        <authorList>
            <person name="Zhu T."/>
            <person name="Hou S."/>
            <person name="Lu X."/>
            <person name="Hess W.R."/>
        </authorList>
    </citation>
    <scope>NUCLEOTIDE SEQUENCE [LARGE SCALE GENOMIC DNA]</scope>
    <source>
        <strain evidence="2 3">NIES-593</strain>
    </source>
</reference>
<keyword evidence="1" id="KW-1133">Transmembrane helix</keyword>
<proteinExistence type="predicted"/>
<dbReference type="STRING" id="1921803.NIES593_13395"/>
<dbReference type="Proteomes" id="UP000186868">
    <property type="component" value="Unassembled WGS sequence"/>
</dbReference>
<name>A0A1U7HF49_9CYAN</name>
<gene>
    <name evidence="2" type="ORF">NIES593_13395</name>
</gene>
<evidence type="ECO:0000256" key="1">
    <source>
        <dbReference type="SAM" id="Phobius"/>
    </source>
</evidence>